<protein>
    <submittedName>
        <fullName evidence="9">N-acetylglucosamine-6-phosphate deacetylase</fullName>
    </submittedName>
</protein>
<dbReference type="Proteomes" id="UP000078389">
    <property type="component" value="Unassembled WGS sequence"/>
</dbReference>
<feature type="binding site" evidence="7">
    <location>
        <position position="191"/>
    </location>
    <ligand>
        <name>Zn(2+)</name>
        <dbReference type="ChEBI" id="CHEBI:29105"/>
    </ligand>
</feature>
<evidence type="ECO:0000259" key="8">
    <source>
        <dbReference type="Pfam" id="PF01979"/>
    </source>
</evidence>
<dbReference type="AlphaFoldDB" id="A0A178HVE8"/>
<dbReference type="Gene3D" id="3.20.20.140">
    <property type="entry name" value="Metal-dependent hydrolases"/>
    <property type="match status" value="1"/>
</dbReference>
<feature type="binding site" evidence="7">
    <location>
        <position position="212"/>
    </location>
    <ligand>
        <name>Zn(2+)</name>
        <dbReference type="ChEBI" id="CHEBI:29105"/>
    </ligand>
</feature>
<evidence type="ECO:0000256" key="4">
    <source>
        <dbReference type="PIRNR" id="PIRNR038994"/>
    </source>
</evidence>
<dbReference type="EMBL" id="LVVY01000101">
    <property type="protein sequence ID" value="OAM75945.1"/>
    <property type="molecule type" value="Genomic_DNA"/>
</dbReference>
<keyword evidence="3 4" id="KW-0378">Hydrolase</keyword>
<keyword evidence="2 7" id="KW-0479">Metal-binding</keyword>
<dbReference type="PANTHER" id="PTHR11113">
    <property type="entry name" value="N-ACETYLGLUCOSAMINE-6-PHOSPHATE DEACETYLASE"/>
    <property type="match status" value="1"/>
</dbReference>
<dbReference type="InterPro" id="IPR006680">
    <property type="entry name" value="Amidohydro-rel"/>
</dbReference>
<feature type="binding site" evidence="6">
    <location>
        <position position="136"/>
    </location>
    <ligand>
        <name>substrate</name>
    </ligand>
</feature>
<feature type="binding site" evidence="6">
    <location>
        <begin position="215"/>
        <end position="216"/>
    </location>
    <ligand>
        <name>substrate</name>
    </ligand>
</feature>
<sequence length="383" mass="39622">MNAPARIVGRDPANGQGMAVHCADGRITGVAPVAADDNMPFLSAGFVDLQVNGYAGHDLNDGVPSRETLEALASRLLQAGVTCFAPTLITASETALCAALRGIATARRQSQLLSQMIAFVHVEGPSLDPADGPRGAHPLEHVRAPSLDEFARWQEAGEGLVGMVTLSPHYPEAPAYIRGLAEQGVLVSIGHTGASPERITAAADAGARLSTHLGNGAANLLPRHPNFIWAQLSDDRLTASFIADGHHLPPATLKAMLRAKTLERSILVSDAAALGGQKPGRYTSPIGGEVEVSADGRLGVAGTPYLAGAGHLLDRNIAHVMAAAGLSLSEALALATRNPGRFAGGRGVLAPGARADITLFSWQPGDAELTIESVFLAGERATK</sequence>
<proteinExistence type="inferred from homology"/>
<dbReference type="PANTHER" id="PTHR11113:SF14">
    <property type="entry name" value="N-ACETYLGLUCOSAMINE-6-PHOSPHATE DEACETYLASE"/>
    <property type="match status" value="1"/>
</dbReference>
<organism evidence="9 10">
    <name type="scientific">Devosia elaeis</name>
    <dbReference type="NCBI Taxonomy" id="1770058"/>
    <lineage>
        <taxon>Bacteria</taxon>
        <taxon>Pseudomonadati</taxon>
        <taxon>Pseudomonadota</taxon>
        <taxon>Alphaproteobacteria</taxon>
        <taxon>Hyphomicrobiales</taxon>
        <taxon>Devosiaceae</taxon>
        <taxon>Devosia</taxon>
    </lineage>
</organism>
<name>A0A178HVE8_9HYPH</name>
<dbReference type="PIRSF" id="PIRSF038994">
    <property type="entry name" value="NagA"/>
    <property type="match status" value="1"/>
</dbReference>
<evidence type="ECO:0000256" key="5">
    <source>
        <dbReference type="PIRSR" id="PIRSR038994-1"/>
    </source>
</evidence>
<comment type="cofactor">
    <cofactor evidence="7">
        <name>a divalent metal cation</name>
        <dbReference type="ChEBI" id="CHEBI:60240"/>
    </cofactor>
    <text evidence="7">Binds 1 divalent metal cation per subunit.</text>
</comment>
<evidence type="ECO:0000256" key="7">
    <source>
        <dbReference type="PIRSR" id="PIRSR038994-3"/>
    </source>
</evidence>
<reference evidence="9 10" key="1">
    <citation type="submission" date="2016-03" db="EMBL/GenBank/DDBJ databases">
        <title>Genome sequencing of Devosia sp. S37.</title>
        <authorList>
            <person name="Mohd Nor M."/>
        </authorList>
    </citation>
    <scope>NUCLEOTIDE SEQUENCE [LARGE SCALE GENOMIC DNA]</scope>
    <source>
        <strain evidence="9 10">S37</strain>
    </source>
</reference>
<dbReference type="GO" id="GO:0046872">
    <property type="term" value="F:metal ion binding"/>
    <property type="evidence" value="ECO:0007669"/>
    <property type="project" value="UniProtKB-KW"/>
</dbReference>
<feature type="binding site" evidence="6">
    <location>
        <position position="223"/>
    </location>
    <ligand>
        <name>substrate</name>
    </ligand>
</feature>
<keyword evidence="10" id="KW-1185">Reference proteome</keyword>
<feature type="binding site" evidence="6">
    <location>
        <position position="247"/>
    </location>
    <ligand>
        <name>substrate</name>
    </ligand>
</feature>
<dbReference type="InterPro" id="IPR032466">
    <property type="entry name" value="Metal_Hydrolase"/>
</dbReference>
<comment type="similarity">
    <text evidence="1 4">Belongs to the metallo-dependent hydrolases superfamily. NagA family.</text>
</comment>
<comment type="caution">
    <text evidence="9">The sequence shown here is derived from an EMBL/GenBank/DDBJ whole genome shotgun (WGS) entry which is preliminary data.</text>
</comment>
<evidence type="ECO:0000256" key="1">
    <source>
        <dbReference type="ARBA" id="ARBA00010716"/>
    </source>
</evidence>
<dbReference type="STRING" id="1770058.A3840_13960"/>
<evidence type="ECO:0000313" key="10">
    <source>
        <dbReference type="Proteomes" id="UP000078389"/>
    </source>
</evidence>
<dbReference type="GO" id="GO:0008448">
    <property type="term" value="F:N-acetylglucosamine-6-phosphate deacetylase activity"/>
    <property type="evidence" value="ECO:0007669"/>
    <property type="project" value="InterPro"/>
</dbReference>
<dbReference type="InterPro" id="IPR003764">
    <property type="entry name" value="GlcNAc_6-P_deAcase"/>
</dbReference>
<feature type="binding site" evidence="7">
    <location>
        <position position="123"/>
    </location>
    <ligand>
        <name>Zn(2+)</name>
        <dbReference type="ChEBI" id="CHEBI:29105"/>
    </ligand>
</feature>
<feature type="domain" description="Amidohydrolase-related" evidence="8">
    <location>
        <begin position="42"/>
        <end position="378"/>
    </location>
</feature>
<dbReference type="Pfam" id="PF01979">
    <property type="entry name" value="Amidohydro_1"/>
    <property type="match status" value="1"/>
</dbReference>
<evidence type="ECO:0000256" key="3">
    <source>
        <dbReference type="ARBA" id="ARBA00022801"/>
    </source>
</evidence>
<keyword evidence="4" id="KW-0119">Carbohydrate metabolism</keyword>
<feature type="binding site" evidence="6">
    <location>
        <begin position="306"/>
        <end position="308"/>
    </location>
    <ligand>
        <name>substrate</name>
    </ligand>
</feature>
<evidence type="ECO:0000313" key="9">
    <source>
        <dbReference type="EMBL" id="OAM75945.1"/>
    </source>
</evidence>
<gene>
    <name evidence="9" type="ORF">A3840_13960</name>
</gene>
<dbReference type="GO" id="GO:0006046">
    <property type="term" value="P:N-acetylglucosamine catabolic process"/>
    <property type="evidence" value="ECO:0007669"/>
    <property type="project" value="TreeGrafter"/>
</dbReference>
<evidence type="ECO:0000256" key="2">
    <source>
        <dbReference type="ARBA" id="ARBA00022723"/>
    </source>
</evidence>
<dbReference type="OrthoDB" id="9776488at2"/>
<evidence type="ECO:0000256" key="6">
    <source>
        <dbReference type="PIRSR" id="PIRSR038994-2"/>
    </source>
</evidence>
<dbReference type="SUPFAM" id="SSF51556">
    <property type="entry name" value="Metallo-dependent hydrolases"/>
    <property type="match status" value="1"/>
</dbReference>
<accession>A0A178HVE8</accession>
<feature type="active site" description="Proton donor/acceptor" evidence="5">
    <location>
        <position position="270"/>
    </location>
</feature>